<proteinExistence type="predicted"/>
<evidence type="ECO:0000313" key="2">
    <source>
        <dbReference type="Proteomes" id="UP000278152"/>
    </source>
</evidence>
<dbReference type="Proteomes" id="UP000278152">
    <property type="component" value="Chromosome"/>
</dbReference>
<name>A0A3G9K217_MICVR</name>
<evidence type="ECO:0000313" key="1">
    <source>
        <dbReference type="EMBL" id="BBH42547.1"/>
    </source>
</evidence>
<organism evidence="1 2">
    <name type="scientific">Microcystis viridis NIES-102</name>
    <dbReference type="NCBI Taxonomy" id="213615"/>
    <lineage>
        <taxon>Bacteria</taxon>
        <taxon>Bacillati</taxon>
        <taxon>Cyanobacteriota</taxon>
        <taxon>Cyanophyceae</taxon>
        <taxon>Oscillatoriophycideae</taxon>
        <taxon>Chroococcales</taxon>
        <taxon>Microcystaceae</taxon>
        <taxon>Microcystis</taxon>
    </lineage>
</organism>
<dbReference type="KEGG" id="mvz:myaer102_52050"/>
<gene>
    <name evidence="1" type="ORF">myaer102_52050</name>
</gene>
<dbReference type="AlphaFoldDB" id="A0A3G9K217"/>
<accession>A0A3G9K217</accession>
<protein>
    <submittedName>
        <fullName evidence="1">Uncharacterized protein</fullName>
    </submittedName>
</protein>
<dbReference type="EMBL" id="AP019314">
    <property type="protein sequence ID" value="BBH42547.1"/>
    <property type="molecule type" value="Genomic_DNA"/>
</dbReference>
<reference evidence="1 2" key="1">
    <citation type="submission" date="2018-11" db="EMBL/GenBank/DDBJ databases">
        <title>Complete genome sequence of Microcystis aeruginosa NIES-102.</title>
        <authorList>
            <person name="Yamaguchi H."/>
            <person name="Suzuki S."/>
            <person name="Kawachi M."/>
        </authorList>
    </citation>
    <scope>NUCLEOTIDE SEQUENCE [LARGE SCALE GENOMIC DNA]</scope>
    <source>
        <strain evidence="1 2">NIES-102</strain>
    </source>
</reference>
<sequence length="54" mass="5901">MKKTCLTCGANEEKLIPIEEKLRAAGAEVESGWLLSKKTPTRELIGAVISEIPF</sequence>